<dbReference type="Gene3D" id="1.25.40.20">
    <property type="entry name" value="Ankyrin repeat-containing domain"/>
    <property type="match status" value="2"/>
</dbReference>
<dbReference type="SUPFAM" id="SSF48403">
    <property type="entry name" value="Ankyrin repeat"/>
    <property type="match status" value="1"/>
</dbReference>
<feature type="repeat" description="ANK" evidence="1">
    <location>
        <begin position="221"/>
        <end position="257"/>
    </location>
</feature>
<keyword evidence="5" id="KW-1185">Reference proteome</keyword>
<keyword evidence="1" id="KW-0040">ANK repeat</keyword>
<dbReference type="Proteomes" id="UP000238479">
    <property type="component" value="Chromosome 7"/>
</dbReference>
<evidence type="ECO:0000313" key="5">
    <source>
        <dbReference type="Proteomes" id="UP000238479"/>
    </source>
</evidence>
<evidence type="ECO:0000259" key="3">
    <source>
        <dbReference type="Pfam" id="PF13962"/>
    </source>
</evidence>
<dbReference type="STRING" id="74649.A0A2P6PFG6"/>
<organism evidence="4 5">
    <name type="scientific">Rosa chinensis</name>
    <name type="common">China rose</name>
    <dbReference type="NCBI Taxonomy" id="74649"/>
    <lineage>
        <taxon>Eukaryota</taxon>
        <taxon>Viridiplantae</taxon>
        <taxon>Streptophyta</taxon>
        <taxon>Embryophyta</taxon>
        <taxon>Tracheophyta</taxon>
        <taxon>Spermatophyta</taxon>
        <taxon>Magnoliopsida</taxon>
        <taxon>eudicotyledons</taxon>
        <taxon>Gunneridae</taxon>
        <taxon>Pentapetalae</taxon>
        <taxon>rosids</taxon>
        <taxon>fabids</taxon>
        <taxon>Rosales</taxon>
        <taxon>Rosaceae</taxon>
        <taxon>Rosoideae</taxon>
        <taxon>Rosoideae incertae sedis</taxon>
        <taxon>Rosa</taxon>
    </lineage>
</organism>
<sequence length="876" mass="98626">MASITVASNSIVLEVLNQHNYKEWSSRVETYLLAEDLWDVVNMKPPEREEREVEYEAWKTKNAKALHAIKISCGTQPFSFINETRTAKMAWEVLEKQFKSRDTLRLEQKEREERNRYLYTKIDDARQELTPADEEGGNQNSSNYHFDSSYEPFFDSVVNGHWDNAKECLATLLIPNVLRARNPAARGSTALHIAAREGHVHIVKELVLLMTQEDLEIRDDNGCTALHIAVQKENVDAVKEVVPLMRQQGLGIKNKNYGETALHVAAGSGNVHIAKELGELMREEDLEIGNSNNCHALHIALLKGHVHIGKELVALMRKEALEMNDGQGYTALGRAIRLCHQRGDEYSEGAVIEMIKPMVAKNQKMLGIVASPNDYIPVVEACMLLKFQVGRYLYSVTPREDLMPSKNRRQGASLFVFCLGAKEFDIPWDLLSNCPRLATVETVHGGNSPILVLSRMHSAFLSGMQLKFWQKWIYESINIQAPAILDIHDISIPISISEDDGGTQRDVVVSAVSLHKRLVKSLLDVLGINRIYEMKLIHVRMYEFIRCMGEATRNRDDLTLVQLNLMKKSIFEAIERGDLEFITRICKANAELVNILDEKGRSIFHFAIECRQEEIYSLIYGLAEEKRNLYGINTACFKNSMLHAAGNLSPFSQSNHIQGASLQMQRELQWFKEVKSIVPLAAHETRNTSDDLTARELFHKNHEKLMVEAEISMKGTATSCTVIGALIVTIMFAAAFTIPGGNNGTSGLPMFINENLFLVFIASDTISLIFSTTSVIIFLGILTSRYAEADFLQNLPTKMMIGLLTLFIAIATMMIAFSCGLVIMLNGKYSWVPIPGILVASIPVTSFAWMLFPLLVQTFISTYGPGIFNRKVKQWY</sequence>
<feature type="transmembrane region" description="Helical" evidence="2">
    <location>
        <begin position="716"/>
        <end position="736"/>
    </location>
</feature>
<keyword evidence="2" id="KW-0472">Membrane</keyword>
<dbReference type="Pfam" id="PF14223">
    <property type="entry name" value="Retrotran_gag_2"/>
    <property type="match status" value="1"/>
</dbReference>
<dbReference type="PROSITE" id="PS50088">
    <property type="entry name" value="ANK_REPEAT"/>
    <property type="match status" value="2"/>
</dbReference>
<protein>
    <submittedName>
        <fullName evidence="4">Putative ankyrin repeat-containing domain, PGG domain-containing protein</fullName>
    </submittedName>
</protein>
<dbReference type="SMART" id="SM00248">
    <property type="entry name" value="ANK"/>
    <property type="match status" value="5"/>
</dbReference>
<name>A0A2P6PFG6_ROSCH</name>
<feature type="domain" description="PGG" evidence="3">
    <location>
        <begin position="713"/>
        <end position="823"/>
    </location>
</feature>
<evidence type="ECO:0000256" key="2">
    <source>
        <dbReference type="SAM" id="Phobius"/>
    </source>
</evidence>
<comment type="caution">
    <text evidence="4">The sequence shown here is derived from an EMBL/GenBank/DDBJ whole genome shotgun (WGS) entry which is preliminary data.</text>
</comment>
<dbReference type="OrthoDB" id="116316at2759"/>
<evidence type="ECO:0000313" key="4">
    <source>
        <dbReference type="EMBL" id="PRQ20670.1"/>
    </source>
</evidence>
<feature type="repeat" description="ANK" evidence="1">
    <location>
        <begin position="186"/>
        <end position="207"/>
    </location>
</feature>
<dbReference type="PANTHER" id="PTHR24177:SF329">
    <property type="entry name" value="ANKYRIN REPEAT PROTEIN"/>
    <property type="match status" value="1"/>
</dbReference>
<proteinExistence type="predicted"/>
<feature type="transmembrane region" description="Helical" evidence="2">
    <location>
        <begin position="756"/>
        <end position="782"/>
    </location>
</feature>
<dbReference type="PROSITE" id="PS50297">
    <property type="entry name" value="ANK_REP_REGION"/>
    <property type="match status" value="1"/>
</dbReference>
<dbReference type="InterPro" id="IPR002110">
    <property type="entry name" value="Ankyrin_rpt"/>
</dbReference>
<evidence type="ECO:0000256" key="1">
    <source>
        <dbReference type="PROSITE-ProRule" id="PRU00023"/>
    </source>
</evidence>
<gene>
    <name evidence="4" type="ORF">RchiOBHm_Chr7g0230661</name>
</gene>
<dbReference type="InterPro" id="IPR026961">
    <property type="entry name" value="PGG_dom"/>
</dbReference>
<keyword evidence="2" id="KW-0812">Transmembrane</keyword>
<dbReference type="Gramene" id="PRQ20670">
    <property type="protein sequence ID" value="PRQ20670"/>
    <property type="gene ID" value="RchiOBHm_Chr7g0230661"/>
</dbReference>
<reference evidence="4 5" key="1">
    <citation type="journal article" date="2018" name="Nat. Genet.">
        <title>The Rosa genome provides new insights in the design of modern roses.</title>
        <authorList>
            <person name="Bendahmane M."/>
        </authorList>
    </citation>
    <scope>NUCLEOTIDE SEQUENCE [LARGE SCALE GENOMIC DNA]</scope>
    <source>
        <strain evidence="5">cv. Old Blush</strain>
    </source>
</reference>
<dbReference type="EMBL" id="PDCK01000045">
    <property type="protein sequence ID" value="PRQ20670.1"/>
    <property type="molecule type" value="Genomic_DNA"/>
</dbReference>
<dbReference type="GO" id="GO:0016020">
    <property type="term" value="C:membrane"/>
    <property type="evidence" value="ECO:0007669"/>
    <property type="project" value="TreeGrafter"/>
</dbReference>
<dbReference type="Pfam" id="PF12796">
    <property type="entry name" value="Ank_2"/>
    <property type="match status" value="1"/>
</dbReference>
<keyword evidence="2" id="KW-1133">Transmembrane helix</keyword>
<dbReference type="InterPro" id="IPR036770">
    <property type="entry name" value="Ankyrin_rpt-contain_sf"/>
</dbReference>
<accession>A0A2P6PFG6</accession>
<dbReference type="PANTHER" id="PTHR24177">
    <property type="entry name" value="CASKIN"/>
    <property type="match status" value="1"/>
</dbReference>
<dbReference type="AlphaFoldDB" id="A0A2P6PFG6"/>
<feature type="transmembrane region" description="Helical" evidence="2">
    <location>
        <begin position="803"/>
        <end position="825"/>
    </location>
</feature>
<feature type="transmembrane region" description="Helical" evidence="2">
    <location>
        <begin position="831"/>
        <end position="852"/>
    </location>
</feature>
<dbReference type="Pfam" id="PF13962">
    <property type="entry name" value="PGG"/>
    <property type="match status" value="1"/>
</dbReference>